<evidence type="ECO:0000313" key="5">
    <source>
        <dbReference type="Proteomes" id="UP000284824"/>
    </source>
</evidence>
<dbReference type="Proteomes" id="UP000284824">
    <property type="component" value="Unassembled WGS sequence"/>
</dbReference>
<evidence type="ECO:0000313" key="4">
    <source>
        <dbReference type="EMBL" id="RVX45171.1"/>
    </source>
</evidence>
<dbReference type="CDD" id="cd16936">
    <property type="entry name" value="HATPase_RsbW-like"/>
    <property type="match status" value="1"/>
</dbReference>
<dbReference type="InterPro" id="IPR050267">
    <property type="entry name" value="Anti-sigma-factor_SerPK"/>
</dbReference>
<dbReference type="GO" id="GO:0004674">
    <property type="term" value="F:protein serine/threonine kinase activity"/>
    <property type="evidence" value="ECO:0007669"/>
    <property type="project" value="UniProtKB-KW"/>
</dbReference>
<name>A0A438MIB6_9ACTN</name>
<organism evidence="4 5">
    <name type="scientific">Nonomuraea polychroma</name>
    <dbReference type="NCBI Taxonomy" id="46176"/>
    <lineage>
        <taxon>Bacteria</taxon>
        <taxon>Bacillati</taxon>
        <taxon>Actinomycetota</taxon>
        <taxon>Actinomycetes</taxon>
        <taxon>Streptosporangiales</taxon>
        <taxon>Streptosporangiaceae</taxon>
        <taxon>Nonomuraea</taxon>
    </lineage>
</organism>
<dbReference type="EMBL" id="SAUN01000001">
    <property type="protein sequence ID" value="RVX45171.1"/>
    <property type="molecule type" value="Genomic_DNA"/>
</dbReference>
<keyword evidence="5" id="KW-1185">Reference proteome</keyword>
<evidence type="ECO:0000259" key="3">
    <source>
        <dbReference type="Pfam" id="PF13581"/>
    </source>
</evidence>
<dbReference type="RefSeq" id="WP_127936833.1">
    <property type="nucleotide sequence ID" value="NZ_SAUN01000001.1"/>
</dbReference>
<dbReference type="Gene3D" id="3.30.565.10">
    <property type="entry name" value="Histidine kinase-like ATPase, C-terminal domain"/>
    <property type="match status" value="1"/>
</dbReference>
<dbReference type="AlphaFoldDB" id="A0A438MIB6"/>
<protein>
    <submittedName>
        <fullName evidence="4">Anti-sigma regulatory factor (Ser/Thr protein kinase)</fullName>
    </submittedName>
</protein>
<keyword evidence="1" id="KW-0418">Kinase</keyword>
<accession>A0A438MIB6</accession>
<proteinExistence type="predicted"/>
<dbReference type="InterPro" id="IPR036890">
    <property type="entry name" value="HATPase_C_sf"/>
</dbReference>
<gene>
    <name evidence="4" type="ORF">EDD27_7953</name>
</gene>
<reference evidence="4 5" key="1">
    <citation type="submission" date="2019-01" db="EMBL/GenBank/DDBJ databases">
        <title>Sequencing the genomes of 1000 actinobacteria strains.</title>
        <authorList>
            <person name="Klenk H.-P."/>
        </authorList>
    </citation>
    <scope>NUCLEOTIDE SEQUENCE [LARGE SCALE GENOMIC DNA]</scope>
    <source>
        <strain evidence="4 5">DSM 43925</strain>
    </source>
</reference>
<dbReference type="SUPFAM" id="SSF55874">
    <property type="entry name" value="ATPase domain of HSP90 chaperone/DNA topoisomerase II/histidine kinase"/>
    <property type="match status" value="1"/>
</dbReference>
<feature type="compositionally biased region" description="Polar residues" evidence="2">
    <location>
        <begin position="178"/>
        <end position="190"/>
    </location>
</feature>
<dbReference type="Pfam" id="PF13581">
    <property type="entry name" value="HATPase_c_2"/>
    <property type="match status" value="1"/>
</dbReference>
<keyword evidence="1" id="KW-0723">Serine/threonine-protein kinase</keyword>
<keyword evidence="1" id="KW-0808">Transferase</keyword>
<evidence type="ECO:0000256" key="2">
    <source>
        <dbReference type="SAM" id="MobiDB-lite"/>
    </source>
</evidence>
<feature type="domain" description="Histidine kinase/HSP90-like ATPase" evidence="3">
    <location>
        <begin position="27"/>
        <end position="138"/>
    </location>
</feature>
<feature type="region of interest" description="Disordered" evidence="2">
    <location>
        <begin position="151"/>
        <end position="190"/>
    </location>
</feature>
<dbReference type="InterPro" id="IPR003594">
    <property type="entry name" value="HATPase_dom"/>
</dbReference>
<dbReference type="PANTHER" id="PTHR35526">
    <property type="entry name" value="ANTI-SIGMA-F FACTOR RSBW-RELATED"/>
    <property type="match status" value="1"/>
</dbReference>
<dbReference type="OrthoDB" id="3534907at2"/>
<dbReference type="PANTHER" id="PTHR35526:SF3">
    <property type="entry name" value="ANTI-SIGMA-F FACTOR RSBW"/>
    <property type="match status" value="1"/>
</dbReference>
<comment type="caution">
    <text evidence="4">The sequence shown here is derived from an EMBL/GenBank/DDBJ whole genome shotgun (WGS) entry which is preliminary data.</text>
</comment>
<sequence length="190" mass="20299">MTVVTDLTSRRLSGWCDLPCSPIASSIARRWVSAMLASWDLPLCAANEATIIELTSELVTNAVQHAAPPARGSSDIRINVRVGDTTVWLAVCDSDPTLPTQRAPDFLAESGRGLFLVEAQADQWGAVQHEAGKYVWFSLECLGDARRAGEVPTGRTFAERSPSGATNTKENPPCPPSSFLTTSTAPGRTA</sequence>
<evidence type="ECO:0000256" key="1">
    <source>
        <dbReference type="ARBA" id="ARBA00022527"/>
    </source>
</evidence>